<feature type="transmembrane region" description="Helical" evidence="1">
    <location>
        <begin position="170"/>
        <end position="189"/>
    </location>
</feature>
<dbReference type="EMBL" id="WWEO01000042">
    <property type="protein sequence ID" value="NCD70230.1"/>
    <property type="molecule type" value="Genomic_DNA"/>
</dbReference>
<evidence type="ECO:0000256" key="1">
    <source>
        <dbReference type="SAM" id="Phobius"/>
    </source>
</evidence>
<dbReference type="Proteomes" id="UP000638732">
    <property type="component" value="Unassembled WGS sequence"/>
</dbReference>
<organism evidence="2 3">
    <name type="scientific">Mucilaginibacter agri</name>
    <dbReference type="NCBI Taxonomy" id="2695265"/>
    <lineage>
        <taxon>Bacteria</taxon>
        <taxon>Pseudomonadati</taxon>
        <taxon>Bacteroidota</taxon>
        <taxon>Sphingobacteriia</taxon>
        <taxon>Sphingobacteriales</taxon>
        <taxon>Sphingobacteriaceae</taxon>
        <taxon>Mucilaginibacter</taxon>
    </lineage>
</organism>
<reference evidence="2" key="2">
    <citation type="submission" date="2020-10" db="EMBL/GenBank/DDBJ databases">
        <title>Mucilaginibacter sp. nov., isolated from soil.</title>
        <authorList>
            <person name="Jeon C.O."/>
        </authorList>
    </citation>
    <scope>NUCLEOTIDE SEQUENCE</scope>
    <source>
        <strain evidence="2">R11</strain>
    </source>
</reference>
<comment type="caution">
    <text evidence="2">The sequence shown here is derived from an EMBL/GenBank/DDBJ whole genome shotgun (WGS) entry which is preliminary data.</text>
</comment>
<feature type="transmembrane region" description="Helical" evidence="1">
    <location>
        <begin position="196"/>
        <end position="213"/>
    </location>
</feature>
<gene>
    <name evidence="2" type="ORF">GSY63_12755</name>
</gene>
<name>A0A965ZFY9_9SPHI</name>
<keyword evidence="1" id="KW-0472">Membrane</keyword>
<dbReference type="AlphaFoldDB" id="A0A965ZFY9"/>
<feature type="transmembrane region" description="Helical" evidence="1">
    <location>
        <begin position="134"/>
        <end position="150"/>
    </location>
</feature>
<feature type="transmembrane region" description="Helical" evidence="1">
    <location>
        <begin position="76"/>
        <end position="97"/>
    </location>
</feature>
<feature type="transmembrane region" description="Helical" evidence="1">
    <location>
        <begin position="51"/>
        <end position="69"/>
    </location>
</feature>
<protein>
    <submittedName>
        <fullName evidence="2">Uncharacterized protein</fullName>
    </submittedName>
</protein>
<evidence type="ECO:0000313" key="2">
    <source>
        <dbReference type="EMBL" id="NCD70230.1"/>
    </source>
</evidence>
<keyword evidence="3" id="KW-1185">Reference proteome</keyword>
<keyword evidence="1" id="KW-1133">Transmembrane helix</keyword>
<reference evidence="2" key="1">
    <citation type="submission" date="2020-01" db="EMBL/GenBank/DDBJ databases">
        <authorList>
            <person name="Seo Y.L."/>
        </authorList>
    </citation>
    <scope>NUCLEOTIDE SEQUENCE</scope>
    <source>
        <strain evidence="2">R11</strain>
    </source>
</reference>
<dbReference type="RefSeq" id="WP_166586192.1">
    <property type="nucleotide sequence ID" value="NZ_WWEO01000042.1"/>
</dbReference>
<evidence type="ECO:0000313" key="3">
    <source>
        <dbReference type="Proteomes" id="UP000638732"/>
    </source>
</evidence>
<accession>A0A965ZFY9</accession>
<proteinExistence type="predicted"/>
<keyword evidence="1" id="KW-0812">Transmembrane</keyword>
<sequence>MNTNQIYWQPIINKLGKYLFAIPWLIFGIQHYLYATFVTSLVPVYMPLKLFWVYFTGTAMMAAAVSFIIDVKTKLTAWLLAAMLCLFILMLHIPALTTKSPTMIGGVRALQDLALMGIALILTGHLTAVSVGRIFFALGILAMGCLHFMHVDFITGKVPPYLPAVNLLDYIVGFIMVLTSFCIIAGWQLVRISSSLGAILLSLTLLYYIPVLAENIYNGTLWTGFMLNIGLTGGAFLMSLEREFDLKGRLYPGVNRHAVSF</sequence>
<feature type="transmembrane region" description="Helical" evidence="1">
    <location>
        <begin position="21"/>
        <end position="45"/>
    </location>
</feature>
<feature type="transmembrane region" description="Helical" evidence="1">
    <location>
        <begin position="219"/>
        <end position="240"/>
    </location>
</feature>